<dbReference type="SUPFAM" id="SSF52540">
    <property type="entry name" value="P-loop containing nucleoside triphosphate hydrolases"/>
    <property type="match status" value="2"/>
</dbReference>
<proteinExistence type="predicted"/>
<dbReference type="PROSITE" id="PS50013">
    <property type="entry name" value="CHROMO_2"/>
    <property type="match status" value="1"/>
</dbReference>
<dbReference type="Gene3D" id="6.10.250.1310">
    <property type="match status" value="1"/>
</dbReference>
<feature type="compositionally biased region" description="Basic and acidic residues" evidence="7">
    <location>
        <begin position="1971"/>
        <end position="1982"/>
    </location>
</feature>
<keyword evidence="12" id="KW-0067">ATP-binding</keyword>
<organism evidence="12 13">
    <name type="scientific">Senna tora</name>
    <dbReference type="NCBI Taxonomy" id="362788"/>
    <lineage>
        <taxon>Eukaryota</taxon>
        <taxon>Viridiplantae</taxon>
        <taxon>Streptophyta</taxon>
        <taxon>Embryophyta</taxon>
        <taxon>Tracheophyta</taxon>
        <taxon>Spermatophyta</taxon>
        <taxon>Magnoliopsida</taxon>
        <taxon>eudicotyledons</taxon>
        <taxon>Gunneridae</taxon>
        <taxon>Pentapetalae</taxon>
        <taxon>rosids</taxon>
        <taxon>fabids</taxon>
        <taxon>Fabales</taxon>
        <taxon>Fabaceae</taxon>
        <taxon>Caesalpinioideae</taxon>
        <taxon>Cassia clade</taxon>
        <taxon>Senna</taxon>
    </lineage>
</organism>
<keyword evidence="2" id="KW-0677">Repeat</keyword>
<dbReference type="InterPro" id="IPR027417">
    <property type="entry name" value="P-loop_NTPase"/>
</dbReference>
<dbReference type="InterPro" id="IPR000953">
    <property type="entry name" value="Chromo/chromo_shadow_dom"/>
</dbReference>
<feature type="coiled-coil region" evidence="6">
    <location>
        <begin position="1872"/>
        <end position="1928"/>
    </location>
</feature>
<evidence type="ECO:0000259" key="11">
    <source>
        <dbReference type="PROSITE" id="PS51194"/>
    </source>
</evidence>
<dbReference type="InterPro" id="IPR016197">
    <property type="entry name" value="Chromo-like_dom_sf"/>
</dbReference>
<feature type="region of interest" description="Disordered" evidence="7">
    <location>
        <begin position="1822"/>
        <end position="1848"/>
    </location>
</feature>
<dbReference type="Gene3D" id="3.40.50.10810">
    <property type="entry name" value="Tandem AAA-ATPase domain"/>
    <property type="match status" value="1"/>
</dbReference>
<feature type="compositionally biased region" description="Polar residues" evidence="7">
    <location>
        <begin position="1839"/>
        <end position="1848"/>
    </location>
</feature>
<feature type="region of interest" description="Disordered" evidence="7">
    <location>
        <begin position="1777"/>
        <end position="1808"/>
    </location>
</feature>
<sequence>MANTTSSSRRVKVDENNNRRCVSEMGPTNSSSPVSDAAGLRRSARETLSKKTTPSPLPSPQKSEQLGKRKSLSPVVRRKSERFEKKNIPSPLRRSKRTMNNSTLASLDVKSMGSSISKQKKLKKQKSVKQLTFEAKGVSENEELDAEASPVKNKRMNAREYRAMLKKKPKIDGHEESNRRNNLVQEGGNNKEGKIAECLKGSYLDCKEVYKNLPSENAKESINLSAKEDRGEIEVGITSKMPDKEKETSAKISTDDEQICLICKCGGQLLFCNGKGCNSCYHISCLEPPMVDARLGVWHCHLCLRKKIQLGVYSVSEGVESICDTREVEVSNLDGLSTIEKQFLVKYKGLAYVHCRWVPESQLLLEAPLLLKEFNQQDQRVSSLQVLRWKPEWSLPHRLLHKRASISTKQHGDPMSGQAVDNFDCHYEWLVKWRGLGYEHASWELDNASFLNSPEGQRLIKDYEDRHQRAKSVTLNSKNVDRVSSLSKLSQMPGGISPGYGNNNLDAVNKLREHWQKGQNAIIIDDHDRIVKVVAFVLSLHNDTYRPFLIISTTAALQYWEDEFSRWASSVNVIVYSGNKEIRRSIRKLEFWDDAGCLLFRVLIVLPDIIIEDLDVFGGIAWEAIIVDECSKISSSLKQTKMLNADLRILLLSGQLKDNIIEYNNILALLDCQHCSEDNEELICNSSDRIGVLKDKLSSYVAYRCKSDFSRFVEYWIPVKISNVQLELYCATLLSNSSTLRSSSCKSALVEALRDILITTRKSIGGFGKVSIGDILDDFMRQRFGPDSYERVDKYVVHSKKQNALKMFNNKDHGRFVFLLETNACLPSIKLSSVDTIIIFDSDWNPLNDIRSLQRITLDSKLERIKIFRLYSSFTVEERALILAKQDKPLDSNLQNISWSISHMLLMWGASWLFDDLKAFHDSNTDGLSMNSFPSHIFLLQAIEDFSSVLKQDNEENDTRDYSILQKVQQNGATYRTHFSLHGEWKLGSQDEGPSHLFWTNVLEGKNPRWKYSGGSSQRSRKRVQLFDGSGNRTDFETEETMKKRTKVINNVDQPSSKSEVGKLFTENKERPRGNDVEYEKVRKLHDEQRSLHFSLKSEIVKLCEGLRLPENVKRMAGEFLEYVMNHHHVNRESVSILQAFQISLCWIAASLVKHKIDHEGSLMIAKELLHFECKKEEADYIYSMLRCLKKIFLYRTGKSNYTISPKASDSSSMEWPPEVELAVKDVLKSIKEIQKKCQKKLMKLSHKHEEDKNKLNKTYEEEKADLEKKYQVESVVIRSITPNPNDMMRTEKLRALDIEYTRRIEDLKCQHEILLKDLETAQLAARQKFKDRETTWVEDVKSWAGDELLNILPSKEHGNGIKYLKTGELAEGSNFDRIVEAIKGTGVGLSNTPETISPVEVPCRKPVETQSPLFKSASANEVNDKAQNACDNQGKVISIHSHSEEHNSDGTASMIKKGEGHGSENDITVDPPLTMELISDGAVLNVSNRELSSKLCGNPPLPVKQIFDRGSSCIHAGQIPVEVPETSCDSAECHNGREHQTDVVLLDEISITLDEQVPRDVTVGEMQKSSQQVEQVPIPGDVLPADHSNLEMGQVPSAESLPSNLDAAGEKQNSSQQVEAVCSPVDALPADKSNHDSNMNPLEQAQQLPSAESLPSTQDASAEMQNSSQIVEQICSPVDALPADQSNQDSNMEPLEHMLQLPYEKSLTSNPDTAEEMQNSSQQVEPVSLAIEPQEPVQQLSIAESPSLNQYTSGEMHNSSQQVEAVSREVDVAPANQSNSESLVMEPLERVHQSPSTESPNSNQDPSVEITNQAIVQPSELDSHTSVSASSMHSSDTRNVSTPLDGNNRFIQTATQSANRMLPPLYSDPLKNELERLRKEAEQNIKNHEEMKLQLKSDCEREIEEIRRKYDKKLQETETEFQLKKNDLDTSLNLVCMNKIWAEAFRSKCQDLKVSGASGLQQDASSAQQLERHSRQHRDTRSPLVASSSCRPPASTLQHFSTMASLQTMVPSSQAAYSTPGIGSVVPARPPHINPIIPPSGNHQAGSGFRATPPHLQAYRPSSTSMHDASLSTPPHGISSQQPLNNIPAVSSFSHHPPPAGRPTYLHVPPRRVHWPERSVGLPLPNLPSMEPNFGANNQLGVNLSNSILRMSNVASLNQPMPSGPDSSMRDSTTHQATSADLVCLSDDD</sequence>
<dbReference type="OrthoDB" id="885191at2759"/>
<evidence type="ECO:0000256" key="6">
    <source>
        <dbReference type="SAM" id="Coils"/>
    </source>
</evidence>
<evidence type="ECO:0000256" key="5">
    <source>
        <dbReference type="PROSITE-ProRule" id="PRU00146"/>
    </source>
</evidence>
<keyword evidence="4" id="KW-0862">Zinc</keyword>
<accession>A0A834SJY6</accession>
<dbReference type="InterPro" id="IPR038718">
    <property type="entry name" value="SNF2-like_sf"/>
</dbReference>
<evidence type="ECO:0000259" key="8">
    <source>
        <dbReference type="PROSITE" id="PS50013"/>
    </source>
</evidence>
<feature type="region of interest" description="Disordered" evidence="7">
    <location>
        <begin position="2157"/>
        <end position="2190"/>
    </location>
</feature>
<evidence type="ECO:0000256" key="2">
    <source>
        <dbReference type="ARBA" id="ARBA00022737"/>
    </source>
</evidence>
<dbReference type="InterPro" id="IPR013083">
    <property type="entry name" value="Znf_RING/FYVE/PHD"/>
</dbReference>
<dbReference type="PROSITE" id="PS51194">
    <property type="entry name" value="HELICASE_CTER"/>
    <property type="match status" value="1"/>
</dbReference>
<feature type="region of interest" description="Disordered" evidence="7">
    <location>
        <begin position="1444"/>
        <end position="1467"/>
    </location>
</feature>
<feature type="compositionally biased region" description="Polar residues" evidence="7">
    <location>
        <begin position="1637"/>
        <end position="1670"/>
    </location>
</feature>
<comment type="caution">
    <text evidence="12">The sequence shown here is derived from an EMBL/GenBank/DDBJ whole genome shotgun (WGS) entry which is preliminary data.</text>
</comment>
<dbReference type="GO" id="GO:0004386">
    <property type="term" value="F:helicase activity"/>
    <property type="evidence" value="ECO:0007669"/>
    <property type="project" value="UniProtKB-KW"/>
</dbReference>
<dbReference type="Pfam" id="PF25029">
    <property type="entry name" value="MOM1"/>
    <property type="match status" value="1"/>
</dbReference>
<dbReference type="InterPro" id="IPR000330">
    <property type="entry name" value="SNF2_N"/>
</dbReference>
<dbReference type="EMBL" id="JAAIUW010000012">
    <property type="protein sequence ID" value="KAF7805613.1"/>
    <property type="molecule type" value="Genomic_DNA"/>
</dbReference>
<feature type="region of interest" description="Disordered" evidence="7">
    <location>
        <begin position="1964"/>
        <end position="1994"/>
    </location>
</feature>
<feature type="region of interest" description="Disordered" evidence="7">
    <location>
        <begin position="1"/>
        <end position="128"/>
    </location>
</feature>
<dbReference type="PANTHER" id="PTHR35116">
    <property type="entry name" value="HELICASE PROTEIN MOM1"/>
    <property type="match status" value="1"/>
</dbReference>
<evidence type="ECO:0000256" key="4">
    <source>
        <dbReference type="ARBA" id="ARBA00022833"/>
    </source>
</evidence>
<reference evidence="12" key="1">
    <citation type="submission" date="2020-09" db="EMBL/GenBank/DDBJ databases">
        <title>Genome-Enabled Discovery of Anthraquinone Biosynthesis in Senna tora.</title>
        <authorList>
            <person name="Kang S.-H."/>
            <person name="Pandey R.P."/>
            <person name="Lee C.-M."/>
            <person name="Sim J.-S."/>
            <person name="Jeong J.-T."/>
            <person name="Choi B.-S."/>
            <person name="Jung M."/>
            <person name="Ginzburg D."/>
            <person name="Zhao K."/>
            <person name="Won S.Y."/>
            <person name="Oh T.-J."/>
            <person name="Yu Y."/>
            <person name="Kim N.-H."/>
            <person name="Lee O.R."/>
            <person name="Lee T.-H."/>
            <person name="Bashyal P."/>
            <person name="Kim T.-S."/>
            <person name="Lee W.-H."/>
            <person name="Kawkins C."/>
            <person name="Kim C.-K."/>
            <person name="Kim J.S."/>
            <person name="Ahn B.O."/>
            <person name="Rhee S.Y."/>
            <person name="Sohng J.K."/>
        </authorList>
    </citation>
    <scope>NUCLEOTIDE SEQUENCE</scope>
    <source>
        <tissue evidence="12">Leaf</tissue>
    </source>
</reference>
<feature type="compositionally biased region" description="Basic residues" evidence="7">
    <location>
        <begin position="118"/>
        <end position="127"/>
    </location>
</feature>
<keyword evidence="13" id="KW-1185">Reference proteome</keyword>
<dbReference type="InterPro" id="IPR011011">
    <property type="entry name" value="Znf_FYVE_PHD"/>
</dbReference>
<dbReference type="Gene3D" id="3.30.40.10">
    <property type="entry name" value="Zinc/RING finger domain, C3HC4 (zinc finger)"/>
    <property type="match status" value="1"/>
</dbReference>
<dbReference type="SMART" id="SM00298">
    <property type="entry name" value="CHROMO"/>
    <property type="match status" value="2"/>
</dbReference>
<dbReference type="InterPro" id="IPR039322">
    <property type="entry name" value="MOM1"/>
</dbReference>
<keyword evidence="12" id="KW-0547">Nucleotide-binding</keyword>
<feature type="compositionally biased region" description="Basic and acidic residues" evidence="7">
    <location>
        <begin position="170"/>
        <end position="179"/>
    </location>
</feature>
<evidence type="ECO:0000256" key="3">
    <source>
        <dbReference type="ARBA" id="ARBA00022771"/>
    </source>
</evidence>
<protein>
    <submittedName>
        <fullName evidence="12">Helicase protein MOM1-like isoform X1</fullName>
    </submittedName>
</protein>
<feature type="compositionally biased region" description="Basic residues" evidence="7">
    <location>
        <begin position="68"/>
        <end position="80"/>
    </location>
</feature>
<keyword evidence="12" id="KW-0378">Hydrolase</keyword>
<dbReference type="Gene3D" id="2.40.50.40">
    <property type="match status" value="2"/>
</dbReference>
<feature type="region of interest" description="Disordered" evidence="7">
    <location>
        <begin position="2061"/>
        <end position="2080"/>
    </location>
</feature>
<dbReference type="InterPro" id="IPR001650">
    <property type="entry name" value="Helicase_C-like"/>
</dbReference>
<dbReference type="PANTHER" id="PTHR35116:SF2">
    <property type="entry name" value="ATP-DEPENDENT HELICASE FAMILY PROTEIN-RELATED"/>
    <property type="match status" value="1"/>
</dbReference>
<name>A0A834SJY6_9FABA</name>
<keyword evidence="12" id="KW-0347">Helicase</keyword>
<dbReference type="InterPro" id="IPR023780">
    <property type="entry name" value="Chromo_domain"/>
</dbReference>
<evidence type="ECO:0000256" key="7">
    <source>
        <dbReference type="SAM" id="MobiDB-lite"/>
    </source>
</evidence>
<dbReference type="GO" id="GO:0031507">
    <property type="term" value="P:heterochromatin formation"/>
    <property type="evidence" value="ECO:0007669"/>
    <property type="project" value="InterPro"/>
</dbReference>
<dbReference type="InterPro" id="IPR019786">
    <property type="entry name" value="Zinc_finger_PHD-type_CS"/>
</dbReference>
<dbReference type="InterPro" id="IPR019787">
    <property type="entry name" value="Znf_PHD-finger"/>
</dbReference>
<keyword evidence="6" id="KW-0175">Coiled coil</keyword>
<keyword evidence="3 5" id="KW-0863">Zinc-finger</keyword>
<feature type="domain" description="Helicase ATP-binding" evidence="10">
    <location>
        <begin position="512"/>
        <end position="674"/>
    </location>
</feature>
<dbReference type="Gene3D" id="3.40.50.300">
    <property type="entry name" value="P-loop containing nucleotide triphosphate hydrolases"/>
    <property type="match status" value="1"/>
</dbReference>
<evidence type="ECO:0000313" key="12">
    <source>
        <dbReference type="EMBL" id="KAF7805613.1"/>
    </source>
</evidence>
<gene>
    <name evidence="12" type="ORF">G2W53_037774</name>
</gene>
<dbReference type="GO" id="GO:0008270">
    <property type="term" value="F:zinc ion binding"/>
    <property type="evidence" value="ECO:0007669"/>
    <property type="project" value="UniProtKB-KW"/>
</dbReference>
<feature type="region of interest" description="Disordered" evidence="7">
    <location>
        <begin position="167"/>
        <end position="188"/>
    </location>
</feature>
<dbReference type="Proteomes" id="UP000634136">
    <property type="component" value="Unassembled WGS sequence"/>
</dbReference>
<evidence type="ECO:0000259" key="9">
    <source>
        <dbReference type="PROSITE" id="PS50016"/>
    </source>
</evidence>
<dbReference type="PROSITE" id="PS01359">
    <property type="entry name" value="ZF_PHD_1"/>
    <property type="match status" value="1"/>
</dbReference>
<dbReference type="GO" id="GO:0005524">
    <property type="term" value="F:ATP binding"/>
    <property type="evidence" value="ECO:0007669"/>
    <property type="project" value="InterPro"/>
</dbReference>
<dbReference type="Pfam" id="PF00176">
    <property type="entry name" value="SNF2-rel_dom"/>
    <property type="match status" value="1"/>
</dbReference>
<feature type="domain" description="Chromo" evidence="8">
    <location>
        <begin position="317"/>
        <end position="386"/>
    </location>
</feature>
<evidence type="ECO:0000313" key="13">
    <source>
        <dbReference type="Proteomes" id="UP000634136"/>
    </source>
</evidence>
<dbReference type="InterPro" id="IPR056882">
    <property type="entry name" value="MOM1_dom"/>
</dbReference>
<feature type="domain" description="PHD-type" evidence="9">
    <location>
        <begin position="257"/>
        <end position="306"/>
    </location>
</feature>
<dbReference type="PROSITE" id="PS50016">
    <property type="entry name" value="ZF_PHD_2"/>
    <property type="match status" value="1"/>
</dbReference>
<feature type="domain" description="Helicase C-terminal" evidence="11">
    <location>
        <begin position="752"/>
        <end position="905"/>
    </location>
</feature>
<feature type="compositionally biased region" description="Low complexity" evidence="7">
    <location>
        <begin position="1825"/>
        <end position="1835"/>
    </location>
</feature>
<evidence type="ECO:0000259" key="10">
    <source>
        <dbReference type="PROSITE" id="PS51192"/>
    </source>
</evidence>
<evidence type="ECO:0000256" key="1">
    <source>
        <dbReference type="ARBA" id="ARBA00022723"/>
    </source>
</evidence>
<feature type="compositionally biased region" description="Polar residues" evidence="7">
    <location>
        <begin position="1794"/>
        <end position="1808"/>
    </location>
</feature>
<dbReference type="SUPFAM" id="SSF54160">
    <property type="entry name" value="Chromo domain-like"/>
    <property type="match status" value="2"/>
</dbReference>
<dbReference type="InterPro" id="IPR001965">
    <property type="entry name" value="Znf_PHD"/>
</dbReference>
<dbReference type="InterPro" id="IPR014001">
    <property type="entry name" value="Helicase_ATP-bd"/>
</dbReference>
<dbReference type="PROSITE" id="PS51192">
    <property type="entry name" value="HELICASE_ATP_BIND_1"/>
    <property type="match status" value="1"/>
</dbReference>
<dbReference type="Pfam" id="PF00385">
    <property type="entry name" value="Chromo"/>
    <property type="match status" value="1"/>
</dbReference>
<keyword evidence="1" id="KW-0479">Metal-binding</keyword>
<dbReference type="SMART" id="SM00249">
    <property type="entry name" value="PHD"/>
    <property type="match status" value="1"/>
</dbReference>
<feature type="region of interest" description="Disordered" evidence="7">
    <location>
        <begin position="1568"/>
        <end position="1670"/>
    </location>
</feature>
<dbReference type="SUPFAM" id="SSF57903">
    <property type="entry name" value="FYVE/PHD zinc finger"/>
    <property type="match status" value="1"/>
</dbReference>
<feature type="compositionally biased region" description="Basic and acidic residues" evidence="7">
    <location>
        <begin position="11"/>
        <end position="22"/>
    </location>
</feature>